<evidence type="ECO:0000259" key="1">
    <source>
        <dbReference type="Pfam" id="PF04043"/>
    </source>
</evidence>
<sequence>CSEAFIYTTEQLKKSISELKEWSNPKFKDYISDAETLMGDVAINPDTCVSYLNESGEPKLASAVKDETSELTLLISDSLAVLKKLSLQ</sequence>
<dbReference type="EMBL" id="JAHRHJ020000005">
    <property type="protein sequence ID" value="KAH9314109.1"/>
    <property type="molecule type" value="Genomic_DNA"/>
</dbReference>
<accession>A0AA38G117</accession>
<organism evidence="2 3">
    <name type="scientific">Taxus chinensis</name>
    <name type="common">Chinese yew</name>
    <name type="synonym">Taxus wallichiana var. chinensis</name>
    <dbReference type="NCBI Taxonomy" id="29808"/>
    <lineage>
        <taxon>Eukaryota</taxon>
        <taxon>Viridiplantae</taxon>
        <taxon>Streptophyta</taxon>
        <taxon>Embryophyta</taxon>
        <taxon>Tracheophyta</taxon>
        <taxon>Spermatophyta</taxon>
        <taxon>Pinopsida</taxon>
        <taxon>Pinidae</taxon>
        <taxon>Conifers II</taxon>
        <taxon>Cupressales</taxon>
        <taxon>Taxaceae</taxon>
        <taxon>Taxus</taxon>
    </lineage>
</organism>
<dbReference type="Pfam" id="PF04043">
    <property type="entry name" value="PMEI"/>
    <property type="match status" value="1"/>
</dbReference>
<comment type="caution">
    <text evidence="2">The sequence shown here is derived from an EMBL/GenBank/DDBJ whole genome shotgun (WGS) entry which is preliminary data.</text>
</comment>
<dbReference type="Proteomes" id="UP000824469">
    <property type="component" value="Unassembled WGS sequence"/>
</dbReference>
<dbReference type="Gene3D" id="1.20.140.40">
    <property type="entry name" value="Invertase/pectin methylesterase inhibitor family protein"/>
    <property type="match status" value="1"/>
</dbReference>
<feature type="domain" description="Pectinesterase inhibitor" evidence="1">
    <location>
        <begin position="1"/>
        <end position="81"/>
    </location>
</feature>
<feature type="non-terminal residue" evidence="2">
    <location>
        <position position="1"/>
    </location>
</feature>
<dbReference type="AlphaFoldDB" id="A0AA38G117"/>
<dbReference type="InterPro" id="IPR006501">
    <property type="entry name" value="Pectinesterase_inhib_dom"/>
</dbReference>
<protein>
    <recommendedName>
        <fullName evidence="1">Pectinesterase inhibitor domain-containing protein</fullName>
    </recommendedName>
</protein>
<dbReference type="SUPFAM" id="SSF101148">
    <property type="entry name" value="Plant invertase/pectin methylesterase inhibitor"/>
    <property type="match status" value="1"/>
</dbReference>
<feature type="non-terminal residue" evidence="2">
    <location>
        <position position="88"/>
    </location>
</feature>
<gene>
    <name evidence="2" type="ORF">KI387_022736</name>
</gene>
<dbReference type="InterPro" id="IPR035513">
    <property type="entry name" value="Invertase/methylesterase_inhib"/>
</dbReference>
<proteinExistence type="predicted"/>
<reference evidence="2 3" key="1">
    <citation type="journal article" date="2021" name="Nat. Plants">
        <title>The Taxus genome provides insights into paclitaxel biosynthesis.</title>
        <authorList>
            <person name="Xiong X."/>
            <person name="Gou J."/>
            <person name="Liao Q."/>
            <person name="Li Y."/>
            <person name="Zhou Q."/>
            <person name="Bi G."/>
            <person name="Li C."/>
            <person name="Du R."/>
            <person name="Wang X."/>
            <person name="Sun T."/>
            <person name="Guo L."/>
            <person name="Liang H."/>
            <person name="Lu P."/>
            <person name="Wu Y."/>
            <person name="Zhang Z."/>
            <person name="Ro D.K."/>
            <person name="Shang Y."/>
            <person name="Huang S."/>
            <person name="Yan J."/>
        </authorList>
    </citation>
    <scope>NUCLEOTIDE SEQUENCE [LARGE SCALE GENOMIC DNA]</scope>
    <source>
        <strain evidence="2">Ta-2019</strain>
    </source>
</reference>
<dbReference type="GO" id="GO:0004857">
    <property type="term" value="F:enzyme inhibitor activity"/>
    <property type="evidence" value="ECO:0007669"/>
    <property type="project" value="InterPro"/>
</dbReference>
<name>A0AA38G117_TAXCH</name>
<evidence type="ECO:0000313" key="3">
    <source>
        <dbReference type="Proteomes" id="UP000824469"/>
    </source>
</evidence>
<evidence type="ECO:0000313" key="2">
    <source>
        <dbReference type="EMBL" id="KAH9314109.1"/>
    </source>
</evidence>
<keyword evidence="3" id="KW-1185">Reference proteome</keyword>